<evidence type="ECO:0000256" key="2">
    <source>
        <dbReference type="ARBA" id="ARBA00023186"/>
    </source>
</evidence>
<dbReference type="Proteomes" id="UP000177177">
    <property type="component" value="Unassembled WGS sequence"/>
</dbReference>
<dbReference type="AlphaFoldDB" id="A0A1G2KW35"/>
<dbReference type="GO" id="GO:0006457">
    <property type="term" value="P:protein folding"/>
    <property type="evidence" value="ECO:0007669"/>
    <property type="project" value="InterPro"/>
</dbReference>
<evidence type="ECO:0000256" key="4">
    <source>
        <dbReference type="RuleBase" id="RU000639"/>
    </source>
</evidence>
<name>A0A1G2KW35_9BACT</name>
<dbReference type="SUPFAM" id="SSF58014">
    <property type="entry name" value="Coiled-coil domain of nucleotide exchange factor GrpE"/>
    <property type="match status" value="1"/>
</dbReference>
<dbReference type="PROSITE" id="PS01071">
    <property type="entry name" value="GRPE"/>
    <property type="match status" value="1"/>
</dbReference>
<dbReference type="SUPFAM" id="SSF51064">
    <property type="entry name" value="Head domain of nucleotide exchange factor GrpE"/>
    <property type="match status" value="1"/>
</dbReference>
<dbReference type="HAMAP" id="MF_01151">
    <property type="entry name" value="GrpE"/>
    <property type="match status" value="1"/>
</dbReference>
<proteinExistence type="inferred from homology"/>
<dbReference type="CDD" id="cd00446">
    <property type="entry name" value="GrpE"/>
    <property type="match status" value="1"/>
</dbReference>
<dbReference type="Gene3D" id="2.30.22.10">
    <property type="entry name" value="Head domain of nucleotide exchange factor GrpE"/>
    <property type="match status" value="1"/>
</dbReference>
<dbReference type="GO" id="GO:0051082">
    <property type="term" value="F:unfolded protein binding"/>
    <property type="evidence" value="ECO:0007669"/>
    <property type="project" value="TreeGrafter"/>
</dbReference>
<dbReference type="PANTHER" id="PTHR21237:SF23">
    <property type="entry name" value="GRPE PROTEIN HOMOLOG, MITOCHONDRIAL"/>
    <property type="match status" value="1"/>
</dbReference>
<dbReference type="Gene3D" id="3.90.20.20">
    <property type="match status" value="1"/>
</dbReference>
<gene>
    <name evidence="3" type="primary">grpE</name>
    <name evidence="7" type="ORF">A3C92_01000</name>
</gene>
<comment type="subunit">
    <text evidence="3">Homodimer.</text>
</comment>
<dbReference type="InterPro" id="IPR000740">
    <property type="entry name" value="GrpE"/>
</dbReference>
<dbReference type="GO" id="GO:0042803">
    <property type="term" value="F:protein homodimerization activity"/>
    <property type="evidence" value="ECO:0007669"/>
    <property type="project" value="InterPro"/>
</dbReference>
<comment type="similarity">
    <text evidence="1 3 5">Belongs to the GrpE family.</text>
</comment>
<dbReference type="PANTHER" id="PTHR21237">
    <property type="entry name" value="GRPE PROTEIN"/>
    <property type="match status" value="1"/>
</dbReference>
<dbReference type="GO" id="GO:0005737">
    <property type="term" value="C:cytoplasm"/>
    <property type="evidence" value="ECO:0007669"/>
    <property type="project" value="UniProtKB-SubCell"/>
</dbReference>
<keyword evidence="3" id="KW-0963">Cytoplasm</keyword>
<dbReference type="GO" id="GO:0051087">
    <property type="term" value="F:protein-folding chaperone binding"/>
    <property type="evidence" value="ECO:0007669"/>
    <property type="project" value="InterPro"/>
</dbReference>
<evidence type="ECO:0000256" key="3">
    <source>
        <dbReference type="HAMAP-Rule" id="MF_01151"/>
    </source>
</evidence>
<evidence type="ECO:0000313" key="8">
    <source>
        <dbReference type="Proteomes" id="UP000177177"/>
    </source>
</evidence>
<protein>
    <recommendedName>
        <fullName evidence="3 4">Protein GrpE</fullName>
    </recommendedName>
    <alternativeName>
        <fullName evidence="3">HSP-70 cofactor</fullName>
    </alternativeName>
</protein>
<dbReference type="PRINTS" id="PR00773">
    <property type="entry name" value="GRPEPROTEIN"/>
</dbReference>
<comment type="subcellular location">
    <subcellularLocation>
        <location evidence="3">Cytoplasm</location>
    </subcellularLocation>
</comment>
<accession>A0A1G2KW35</accession>
<comment type="caution">
    <text evidence="7">The sequence shown here is derived from an EMBL/GenBank/DDBJ whole genome shotgun (WGS) entry which is preliminary data.</text>
</comment>
<dbReference type="InterPro" id="IPR013805">
    <property type="entry name" value="GrpE_CC"/>
</dbReference>
<keyword evidence="2 3" id="KW-0143">Chaperone</keyword>
<keyword evidence="3 4" id="KW-0346">Stress response</keyword>
<evidence type="ECO:0000256" key="5">
    <source>
        <dbReference type="RuleBase" id="RU004478"/>
    </source>
</evidence>
<evidence type="ECO:0000313" key="7">
    <source>
        <dbReference type="EMBL" id="OHA03636.1"/>
    </source>
</evidence>
<dbReference type="EMBL" id="MHQN01000014">
    <property type="protein sequence ID" value="OHA03636.1"/>
    <property type="molecule type" value="Genomic_DNA"/>
</dbReference>
<dbReference type="GO" id="GO:0000774">
    <property type="term" value="F:adenyl-nucleotide exchange factor activity"/>
    <property type="evidence" value="ECO:0007669"/>
    <property type="project" value="InterPro"/>
</dbReference>
<organism evidence="7 8">
    <name type="scientific">Candidatus Sungbacteria bacterium RIFCSPHIGHO2_02_FULL_53_17</name>
    <dbReference type="NCBI Taxonomy" id="1802275"/>
    <lineage>
        <taxon>Bacteria</taxon>
        <taxon>Candidatus Sungiibacteriota</taxon>
    </lineage>
</organism>
<comment type="function">
    <text evidence="3 4">Participates actively in the response to hyperosmotic and heat shock by preventing the aggregation of stress-denatured proteins, in association with DnaK and GrpE. It is the nucleotide exchange factor for DnaK and may function as a thermosensor. Unfolded proteins bind initially to DnaJ; upon interaction with the DnaJ-bound protein, DnaK hydrolyzes its bound ATP, resulting in the formation of a stable complex. GrpE releases ADP from DnaK; ATP binding to DnaK triggers the release of the substrate protein, thus completing the reaction cycle. Several rounds of ATP-dependent interactions between DnaJ, DnaK and GrpE are required for fully efficient folding.</text>
</comment>
<evidence type="ECO:0000256" key="1">
    <source>
        <dbReference type="ARBA" id="ARBA00009054"/>
    </source>
</evidence>
<dbReference type="Pfam" id="PF01025">
    <property type="entry name" value="GrpE"/>
    <property type="match status" value="1"/>
</dbReference>
<reference evidence="7 8" key="1">
    <citation type="journal article" date="2016" name="Nat. Commun.">
        <title>Thousands of microbial genomes shed light on interconnected biogeochemical processes in an aquifer system.</title>
        <authorList>
            <person name="Anantharaman K."/>
            <person name="Brown C.T."/>
            <person name="Hug L.A."/>
            <person name="Sharon I."/>
            <person name="Castelle C.J."/>
            <person name="Probst A.J."/>
            <person name="Thomas B.C."/>
            <person name="Singh A."/>
            <person name="Wilkins M.J."/>
            <person name="Karaoz U."/>
            <person name="Brodie E.L."/>
            <person name="Williams K.H."/>
            <person name="Hubbard S.S."/>
            <person name="Banfield J.F."/>
        </authorList>
    </citation>
    <scope>NUCLEOTIDE SEQUENCE [LARGE SCALE GENOMIC DNA]</scope>
</reference>
<evidence type="ECO:0000256" key="6">
    <source>
        <dbReference type="SAM" id="MobiDB-lite"/>
    </source>
</evidence>
<sequence>MMHNSSDEDIEIAPEPDTDARPRDAEEKIQKQKSEIDRLEKERREYLEGWQRAKADFINYKKNEHKRVEELLRFAAGSLVTELLVVLDSFDLALGGADDRGMQLIRAQLEDILRRHGLEPVSAAPGDAFSPERHEAIGEEESAMPEGTIASVLQKGYMLSGRLIRPARVKISKGKSDG</sequence>
<feature type="region of interest" description="Disordered" evidence="6">
    <location>
        <begin position="1"/>
        <end position="36"/>
    </location>
</feature>
<dbReference type="InterPro" id="IPR009012">
    <property type="entry name" value="GrpE_head"/>
</dbReference>
<feature type="compositionally biased region" description="Basic and acidic residues" evidence="6">
    <location>
        <begin position="18"/>
        <end position="36"/>
    </location>
</feature>
<feature type="compositionally biased region" description="Acidic residues" evidence="6">
    <location>
        <begin position="7"/>
        <end position="17"/>
    </location>
</feature>